<dbReference type="Gene3D" id="3.40.50.10490">
    <property type="entry name" value="Glucose-6-phosphate isomerase like protein, domain 1"/>
    <property type="match status" value="1"/>
</dbReference>
<dbReference type="GO" id="GO:0097367">
    <property type="term" value="F:carbohydrate derivative binding"/>
    <property type="evidence" value="ECO:0007669"/>
    <property type="project" value="InterPro"/>
</dbReference>
<dbReference type="SUPFAM" id="SSF53697">
    <property type="entry name" value="SIS domain"/>
    <property type="match status" value="1"/>
</dbReference>
<dbReference type="EMBL" id="QWFA01000017">
    <property type="protein sequence ID" value="ROV69626.1"/>
    <property type="molecule type" value="Genomic_DNA"/>
</dbReference>
<feature type="compositionally biased region" description="Basic and acidic residues" evidence="4">
    <location>
        <begin position="96"/>
        <end position="117"/>
    </location>
</feature>
<dbReference type="PROSITE" id="PS51071">
    <property type="entry name" value="HTH_RPIR"/>
    <property type="match status" value="1"/>
</dbReference>
<dbReference type="PANTHER" id="PTHR30514">
    <property type="entry name" value="GLUCOKINASE"/>
    <property type="match status" value="1"/>
</dbReference>
<dbReference type="InterPro" id="IPR047640">
    <property type="entry name" value="RpiR-like"/>
</dbReference>
<dbReference type="Pfam" id="PF01418">
    <property type="entry name" value="HTH_6"/>
    <property type="match status" value="1"/>
</dbReference>
<comment type="caution">
    <text evidence="6">The sequence shown here is derived from an EMBL/GenBank/DDBJ whole genome shotgun (WGS) entry which is preliminary data.</text>
</comment>
<protein>
    <submittedName>
        <fullName evidence="6">MurR/RpiR family transcriptional regulator</fullName>
    </submittedName>
</protein>
<evidence type="ECO:0000259" key="5">
    <source>
        <dbReference type="PROSITE" id="PS51071"/>
    </source>
</evidence>
<dbReference type="Proteomes" id="UP000285596">
    <property type="component" value="Unassembled WGS sequence"/>
</dbReference>
<accession>A0A423V4T7</accession>
<dbReference type="PANTHER" id="PTHR30514:SF18">
    <property type="entry name" value="RPIR-FAMILY TRANSCRIPTIONAL REGULATOR"/>
    <property type="match status" value="1"/>
</dbReference>
<dbReference type="Pfam" id="PF01380">
    <property type="entry name" value="SIS"/>
    <property type="match status" value="1"/>
</dbReference>
<feature type="domain" description="HTH rpiR-type" evidence="5">
    <location>
        <begin position="4"/>
        <end position="80"/>
    </location>
</feature>
<reference evidence="6 7" key="1">
    <citation type="submission" date="2018-08" db="EMBL/GenBank/DDBJ databases">
        <title>Streptomyces globisporus 1912-4Crt, whole genome shotgun sequence.</title>
        <authorList>
            <person name="Matselyukh B."/>
        </authorList>
    </citation>
    <scope>NUCLEOTIDE SEQUENCE [LARGE SCALE GENOMIC DNA]</scope>
    <source>
        <strain evidence="6 7">1912-4Crt</strain>
    </source>
</reference>
<evidence type="ECO:0000256" key="1">
    <source>
        <dbReference type="ARBA" id="ARBA00023015"/>
    </source>
</evidence>
<proteinExistence type="predicted"/>
<name>A0A423V4T7_STRGL</name>
<evidence type="ECO:0000256" key="4">
    <source>
        <dbReference type="SAM" id="MobiDB-lite"/>
    </source>
</evidence>
<dbReference type="InterPro" id="IPR036388">
    <property type="entry name" value="WH-like_DNA-bd_sf"/>
</dbReference>
<evidence type="ECO:0000313" key="6">
    <source>
        <dbReference type="EMBL" id="ROV69626.1"/>
    </source>
</evidence>
<organism evidence="6 7">
    <name type="scientific">Streptomyces globisporus</name>
    <dbReference type="NCBI Taxonomy" id="1908"/>
    <lineage>
        <taxon>Bacteria</taxon>
        <taxon>Bacillati</taxon>
        <taxon>Actinomycetota</taxon>
        <taxon>Actinomycetes</taxon>
        <taxon>Kitasatosporales</taxon>
        <taxon>Streptomycetaceae</taxon>
        <taxon>Streptomyces</taxon>
    </lineage>
</organism>
<sequence>MASATLADDIRQKLGTLSPAERKVARVILAGYPAAGFETVAVLAERAAVSAPTVIRFVNRLGYQGFPDFQAVLREELDARNASPLSLYESAGFGRSEADEGRDEGTPDDGTRRRTQEDAGPDSALLRRGSQVFTGAVTATLAELPPHDFEHAVRLLSDRKRRITLAGGRFTHLLAQYLGLHLMQLRDDVRFLPDRDVERTAVLAALTRRDVLVVFDYRRYESDKTTMAALVQEQGGKVVLFTDTWLSPAAPHAEVVLPSRVTAPSPYDSLVPTLAVLETVVAGVIKALGDEARKRMQHGEDVARRAGLY</sequence>
<gene>
    <name evidence="6" type="ORF">D3105_05120</name>
</gene>
<dbReference type="RefSeq" id="WP_118900369.1">
    <property type="nucleotide sequence ID" value="NZ_QWFA01000017.1"/>
</dbReference>
<keyword evidence="2" id="KW-0238">DNA-binding</keyword>
<dbReference type="GO" id="GO:0003700">
    <property type="term" value="F:DNA-binding transcription factor activity"/>
    <property type="evidence" value="ECO:0007669"/>
    <property type="project" value="InterPro"/>
</dbReference>
<dbReference type="Gene3D" id="1.10.10.10">
    <property type="entry name" value="Winged helix-like DNA-binding domain superfamily/Winged helix DNA-binding domain"/>
    <property type="match status" value="1"/>
</dbReference>
<dbReference type="SUPFAM" id="SSF46689">
    <property type="entry name" value="Homeodomain-like"/>
    <property type="match status" value="1"/>
</dbReference>
<dbReference type="CDD" id="cd05013">
    <property type="entry name" value="SIS_RpiR"/>
    <property type="match status" value="1"/>
</dbReference>
<dbReference type="GO" id="GO:1901135">
    <property type="term" value="P:carbohydrate derivative metabolic process"/>
    <property type="evidence" value="ECO:0007669"/>
    <property type="project" value="InterPro"/>
</dbReference>
<dbReference type="InterPro" id="IPR035472">
    <property type="entry name" value="RpiR-like_SIS"/>
</dbReference>
<dbReference type="InterPro" id="IPR009057">
    <property type="entry name" value="Homeodomain-like_sf"/>
</dbReference>
<evidence type="ECO:0000313" key="7">
    <source>
        <dbReference type="Proteomes" id="UP000285596"/>
    </source>
</evidence>
<evidence type="ECO:0000256" key="2">
    <source>
        <dbReference type="ARBA" id="ARBA00023125"/>
    </source>
</evidence>
<dbReference type="InterPro" id="IPR046348">
    <property type="entry name" value="SIS_dom_sf"/>
</dbReference>
<dbReference type="InterPro" id="IPR000281">
    <property type="entry name" value="HTH_RpiR"/>
</dbReference>
<dbReference type="GO" id="GO:0003677">
    <property type="term" value="F:DNA binding"/>
    <property type="evidence" value="ECO:0007669"/>
    <property type="project" value="UniProtKB-KW"/>
</dbReference>
<feature type="region of interest" description="Disordered" evidence="4">
    <location>
        <begin position="93"/>
        <end position="124"/>
    </location>
</feature>
<evidence type="ECO:0000256" key="3">
    <source>
        <dbReference type="ARBA" id="ARBA00023163"/>
    </source>
</evidence>
<dbReference type="InterPro" id="IPR001347">
    <property type="entry name" value="SIS_dom"/>
</dbReference>
<keyword evidence="3" id="KW-0804">Transcription</keyword>
<keyword evidence="1" id="KW-0805">Transcription regulation</keyword>
<dbReference type="AlphaFoldDB" id="A0A423V4T7"/>